<feature type="domain" description="DUF3991" evidence="2">
    <location>
        <begin position="117"/>
        <end position="191"/>
    </location>
</feature>
<dbReference type="InterPro" id="IPR036977">
    <property type="entry name" value="DNA_primase_Znf_CHC2"/>
</dbReference>
<dbReference type="InterPro" id="IPR025054">
    <property type="entry name" value="DUF3991"/>
</dbReference>
<dbReference type="SUPFAM" id="SSF56731">
    <property type="entry name" value="DNA primase core"/>
    <property type="match status" value="1"/>
</dbReference>
<organism evidence="3 4">
    <name type="scientific">Candidatus Allofournierella merdipullorum</name>
    <dbReference type="NCBI Taxonomy" id="2838595"/>
    <lineage>
        <taxon>Bacteria</taxon>
        <taxon>Bacillati</taxon>
        <taxon>Bacillota</taxon>
        <taxon>Clostridia</taxon>
        <taxon>Eubacteriales</taxon>
        <taxon>Oscillospiraceae</taxon>
        <taxon>Allofournierella</taxon>
    </lineage>
</organism>
<evidence type="ECO:0000256" key="1">
    <source>
        <dbReference type="SAM" id="MobiDB-lite"/>
    </source>
</evidence>
<evidence type="ECO:0000259" key="2">
    <source>
        <dbReference type="Pfam" id="PF13154"/>
    </source>
</evidence>
<dbReference type="SUPFAM" id="SSF57783">
    <property type="entry name" value="Zinc beta-ribbon"/>
    <property type="match status" value="1"/>
</dbReference>
<dbReference type="Gene3D" id="3.90.580.10">
    <property type="entry name" value="Zinc finger, CHC2-type domain"/>
    <property type="match status" value="1"/>
</dbReference>
<dbReference type="GO" id="GO:0008270">
    <property type="term" value="F:zinc ion binding"/>
    <property type="evidence" value="ECO:0007669"/>
    <property type="project" value="InterPro"/>
</dbReference>
<dbReference type="GO" id="GO:0006260">
    <property type="term" value="P:DNA replication"/>
    <property type="evidence" value="ECO:0007669"/>
    <property type="project" value="InterPro"/>
</dbReference>
<evidence type="ECO:0000313" key="4">
    <source>
        <dbReference type="Proteomes" id="UP000824035"/>
    </source>
</evidence>
<evidence type="ECO:0000313" key="3">
    <source>
        <dbReference type="EMBL" id="HIZ29879.1"/>
    </source>
</evidence>
<dbReference type="Gene3D" id="3.40.1360.10">
    <property type="match status" value="1"/>
</dbReference>
<dbReference type="AlphaFoldDB" id="A0A9D2E2N7"/>
<dbReference type="CDD" id="cd01029">
    <property type="entry name" value="TOPRIM_primases"/>
    <property type="match status" value="1"/>
</dbReference>
<reference evidence="3" key="1">
    <citation type="journal article" date="2021" name="PeerJ">
        <title>Extensive microbial diversity within the chicken gut microbiome revealed by metagenomics and culture.</title>
        <authorList>
            <person name="Gilroy R."/>
            <person name="Ravi A."/>
            <person name="Getino M."/>
            <person name="Pursley I."/>
            <person name="Horton D.L."/>
            <person name="Alikhan N.F."/>
            <person name="Baker D."/>
            <person name="Gharbi K."/>
            <person name="Hall N."/>
            <person name="Watson M."/>
            <person name="Adriaenssens E.M."/>
            <person name="Foster-Nyarko E."/>
            <person name="Jarju S."/>
            <person name="Secka A."/>
            <person name="Antonio M."/>
            <person name="Oren A."/>
            <person name="Chaudhuri R.R."/>
            <person name="La Ragione R."/>
            <person name="Hildebrand F."/>
            <person name="Pallen M.J."/>
        </authorList>
    </citation>
    <scope>NUCLEOTIDE SEQUENCE</scope>
    <source>
        <strain evidence="3">ChiGjej4B4-18154</strain>
    </source>
</reference>
<name>A0A9D2E2N7_9FIRM</name>
<dbReference type="Proteomes" id="UP000824035">
    <property type="component" value="Unassembled WGS sequence"/>
</dbReference>
<proteinExistence type="predicted"/>
<dbReference type="Pfam" id="PF13154">
    <property type="entry name" value="DUF3991"/>
    <property type="match status" value="1"/>
</dbReference>
<comment type="caution">
    <text evidence="3">The sequence shown here is derived from an EMBL/GenBank/DDBJ whole genome shotgun (WGS) entry which is preliminary data.</text>
</comment>
<accession>A0A9D2E2N7</accession>
<dbReference type="EMBL" id="DXBV01000016">
    <property type="protein sequence ID" value="HIZ29879.1"/>
    <property type="molecule type" value="Genomic_DNA"/>
</dbReference>
<dbReference type="GO" id="GO:0003677">
    <property type="term" value="F:DNA binding"/>
    <property type="evidence" value="ECO:0007669"/>
    <property type="project" value="InterPro"/>
</dbReference>
<gene>
    <name evidence="3" type="ORF">H9813_01405</name>
</gene>
<dbReference type="Pfam" id="PF13155">
    <property type="entry name" value="Toprim_2"/>
    <property type="match status" value="1"/>
</dbReference>
<feature type="region of interest" description="Disordered" evidence="1">
    <location>
        <begin position="83"/>
        <end position="106"/>
    </location>
</feature>
<protein>
    <submittedName>
        <fullName evidence="3">Toprim domain-containing protein</fullName>
    </submittedName>
</protein>
<reference evidence="3" key="2">
    <citation type="submission" date="2021-04" db="EMBL/GenBank/DDBJ databases">
        <authorList>
            <person name="Gilroy R."/>
        </authorList>
    </citation>
    <scope>NUCLEOTIDE SEQUENCE</scope>
    <source>
        <strain evidence="3">ChiGjej4B4-18154</strain>
    </source>
</reference>
<dbReference type="InterPro" id="IPR034154">
    <property type="entry name" value="TOPRIM_DnaG/twinkle"/>
</dbReference>
<sequence length="305" mass="34531">MEIARETDLPDLLASLGYTVTRVGSYHSTKEMDSLRIRDRRTWYRYSEKVGGDAITFLQHFCGKSFPESVEYLLAFHGQARDSPVPAERSRQPAAPKEQAVPFQLPPENADTRRVYAYLRKRGIAAQVIQGFIAAGLLYEDAAHHNCVFVGRSRDGKAVFANQRGTYDRNGSSFKGDVSGSDKSVAFRLPHGPARDTVYVFEAPIDLMSFCTLHRDFRGNAVALCCLHDGALETYLKDHPGLRRIVLCLDNDTWGRKAVEHMREKYSTAGYSVQARFPPAGKDWNEYLSQRHHIRERGRYQTAKP</sequence>